<dbReference type="EMBL" id="MFUC01000023">
    <property type="protein sequence ID" value="OGI71780.1"/>
    <property type="molecule type" value="Genomic_DNA"/>
</dbReference>
<feature type="transmembrane region" description="Helical" evidence="6">
    <location>
        <begin position="228"/>
        <end position="245"/>
    </location>
</feature>
<dbReference type="GO" id="GO:0044038">
    <property type="term" value="P:cell wall macromolecule biosynthetic process"/>
    <property type="evidence" value="ECO:0007669"/>
    <property type="project" value="TreeGrafter"/>
</dbReference>
<evidence type="ECO:0000256" key="1">
    <source>
        <dbReference type="ARBA" id="ARBA00004141"/>
    </source>
</evidence>
<protein>
    <recommendedName>
        <fullName evidence="9">Phospho-N-acetylmuramoyl-pentapeptide-transferase</fullName>
    </recommendedName>
</protein>
<keyword evidence="2" id="KW-0808">Transferase</keyword>
<evidence type="ECO:0000256" key="5">
    <source>
        <dbReference type="ARBA" id="ARBA00023136"/>
    </source>
</evidence>
<proteinExistence type="predicted"/>
<dbReference type="PANTHER" id="PTHR22926">
    <property type="entry name" value="PHOSPHO-N-ACETYLMURAMOYL-PENTAPEPTIDE-TRANSFERASE"/>
    <property type="match status" value="1"/>
</dbReference>
<feature type="transmembrane region" description="Helical" evidence="6">
    <location>
        <begin position="166"/>
        <end position="192"/>
    </location>
</feature>
<evidence type="ECO:0000256" key="4">
    <source>
        <dbReference type="ARBA" id="ARBA00022989"/>
    </source>
</evidence>
<feature type="transmembrane region" description="Helical" evidence="6">
    <location>
        <begin position="12"/>
        <end position="33"/>
    </location>
</feature>
<name>A0A1F6VQ49_9BACT</name>
<accession>A0A1F6VQ49</accession>
<feature type="transmembrane region" description="Helical" evidence="6">
    <location>
        <begin position="71"/>
        <end position="90"/>
    </location>
</feature>
<keyword evidence="5 6" id="KW-0472">Membrane</keyword>
<dbReference type="AlphaFoldDB" id="A0A1F6VQ49"/>
<evidence type="ECO:0000256" key="6">
    <source>
        <dbReference type="SAM" id="Phobius"/>
    </source>
</evidence>
<feature type="transmembrane region" description="Helical" evidence="6">
    <location>
        <begin position="332"/>
        <end position="349"/>
    </location>
</feature>
<feature type="transmembrane region" description="Helical" evidence="6">
    <location>
        <begin position="142"/>
        <end position="160"/>
    </location>
</feature>
<sequence length="350" mass="38993">MIVSINAIKILLPFVLSFIVGFIIAKPLLRFFIKRRLWRKRSRNEADLISDDFKKIHTDDDLSTPRVGGSIVWLTTTIVIIFLYGLASFIDSNTLRSFNFLSRAQTLIPLGALLFAAMLGLGDDLLTIKSAIKSDSLKNRRIKIGLVILISLLIALWFVFKIDHAYLYVPFLGEVQLGLMFIPLFILVTLAVFSTSVIDGVDGLAGSVMVPIFAAYSIIAYVQAQIDISAFCAVIAGSLLVFLWYNVPPAKWYMGETGMLALTVVLSVIAFLTDAVLPLVVIAFPMVMTSFSVIVQIMSYKYRNKKKVFLITPIHHHFEARGWSRSAITMRYQILSIICASLGTIITLIS</sequence>
<evidence type="ECO:0000313" key="7">
    <source>
        <dbReference type="EMBL" id="OGI71780.1"/>
    </source>
</evidence>
<keyword evidence="4 6" id="KW-1133">Transmembrane helix</keyword>
<keyword evidence="3 6" id="KW-0812">Transmembrane</keyword>
<comment type="subcellular location">
    <subcellularLocation>
        <location evidence="1">Membrane</location>
        <topology evidence="1">Multi-pass membrane protein</topology>
    </subcellularLocation>
</comment>
<evidence type="ECO:0000256" key="3">
    <source>
        <dbReference type="ARBA" id="ARBA00022692"/>
    </source>
</evidence>
<organism evidence="7 8">
    <name type="scientific">Candidatus Nomurabacteria bacterium RIFCSPHIGHO2_02_FULL_38_15</name>
    <dbReference type="NCBI Taxonomy" id="1801752"/>
    <lineage>
        <taxon>Bacteria</taxon>
        <taxon>Candidatus Nomuraibacteriota</taxon>
    </lineage>
</organism>
<evidence type="ECO:0000256" key="2">
    <source>
        <dbReference type="ARBA" id="ARBA00022679"/>
    </source>
</evidence>
<feature type="transmembrane region" description="Helical" evidence="6">
    <location>
        <begin position="252"/>
        <end position="273"/>
    </location>
</feature>
<evidence type="ECO:0008006" key="9">
    <source>
        <dbReference type="Google" id="ProtNLM"/>
    </source>
</evidence>
<dbReference type="PANTHER" id="PTHR22926:SF5">
    <property type="entry name" value="PHOSPHO-N-ACETYLMURAMOYL-PENTAPEPTIDE-TRANSFERASE HOMOLOG"/>
    <property type="match status" value="1"/>
</dbReference>
<feature type="transmembrane region" description="Helical" evidence="6">
    <location>
        <begin position="279"/>
        <end position="300"/>
    </location>
</feature>
<dbReference type="Proteomes" id="UP000179686">
    <property type="component" value="Unassembled WGS sequence"/>
</dbReference>
<dbReference type="InterPro" id="IPR000715">
    <property type="entry name" value="Glycosyl_transferase_4"/>
</dbReference>
<feature type="transmembrane region" description="Helical" evidence="6">
    <location>
        <begin position="204"/>
        <end position="222"/>
    </location>
</feature>
<dbReference type="GO" id="GO:0005886">
    <property type="term" value="C:plasma membrane"/>
    <property type="evidence" value="ECO:0007669"/>
    <property type="project" value="TreeGrafter"/>
</dbReference>
<reference evidence="7 8" key="1">
    <citation type="journal article" date="2016" name="Nat. Commun.">
        <title>Thousands of microbial genomes shed light on interconnected biogeochemical processes in an aquifer system.</title>
        <authorList>
            <person name="Anantharaman K."/>
            <person name="Brown C.T."/>
            <person name="Hug L.A."/>
            <person name="Sharon I."/>
            <person name="Castelle C.J."/>
            <person name="Probst A.J."/>
            <person name="Thomas B.C."/>
            <person name="Singh A."/>
            <person name="Wilkins M.J."/>
            <person name="Karaoz U."/>
            <person name="Brodie E.L."/>
            <person name="Williams K.H."/>
            <person name="Hubbard S.S."/>
            <person name="Banfield J.F."/>
        </authorList>
    </citation>
    <scope>NUCLEOTIDE SEQUENCE [LARGE SCALE GENOMIC DNA]</scope>
</reference>
<evidence type="ECO:0000313" key="8">
    <source>
        <dbReference type="Proteomes" id="UP000179686"/>
    </source>
</evidence>
<gene>
    <name evidence="7" type="ORF">A3J61_00105</name>
</gene>
<comment type="caution">
    <text evidence="7">The sequence shown here is derived from an EMBL/GenBank/DDBJ whole genome shotgun (WGS) entry which is preliminary data.</text>
</comment>
<dbReference type="GO" id="GO:0071555">
    <property type="term" value="P:cell wall organization"/>
    <property type="evidence" value="ECO:0007669"/>
    <property type="project" value="TreeGrafter"/>
</dbReference>
<feature type="transmembrane region" description="Helical" evidence="6">
    <location>
        <begin position="102"/>
        <end position="121"/>
    </location>
</feature>
<dbReference type="Pfam" id="PF00953">
    <property type="entry name" value="Glycos_transf_4"/>
    <property type="match status" value="1"/>
</dbReference>
<dbReference type="STRING" id="1801752.A3J61_00105"/>
<dbReference type="GO" id="GO:0016780">
    <property type="term" value="F:phosphotransferase activity, for other substituted phosphate groups"/>
    <property type="evidence" value="ECO:0007669"/>
    <property type="project" value="InterPro"/>
</dbReference>